<dbReference type="OrthoDB" id="1428473at2"/>
<accession>A0A1M6L334</accession>
<reference evidence="2 3" key="1">
    <citation type="submission" date="2016-11" db="EMBL/GenBank/DDBJ databases">
        <authorList>
            <person name="Jaros S."/>
            <person name="Januszkiewicz K."/>
            <person name="Wedrychowicz H."/>
        </authorList>
    </citation>
    <scope>NUCLEOTIDE SEQUENCE [LARGE SCALE GENOMIC DNA]</scope>
    <source>
        <strain evidence="2 3">DSM 22807</strain>
    </source>
</reference>
<dbReference type="AlphaFoldDB" id="A0A1M6L334"/>
<gene>
    <name evidence="2" type="ORF">SAMN05444337_2373</name>
</gene>
<evidence type="ECO:0008006" key="4">
    <source>
        <dbReference type="Google" id="ProtNLM"/>
    </source>
</evidence>
<dbReference type="SUPFAM" id="SSF160574">
    <property type="entry name" value="BT0923-like"/>
    <property type="match status" value="1"/>
</dbReference>
<dbReference type="RefSeq" id="WP_072785348.1">
    <property type="nucleotide sequence ID" value="NZ_CP045292.1"/>
</dbReference>
<feature type="signal peptide" evidence="1">
    <location>
        <begin position="1"/>
        <end position="18"/>
    </location>
</feature>
<evidence type="ECO:0000256" key="1">
    <source>
        <dbReference type="SAM" id="SignalP"/>
    </source>
</evidence>
<feature type="chain" id="PRO_5012929174" description="Beta-lactamase-inhibitor-like, PepSY-like" evidence="1">
    <location>
        <begin position="19"/>
        <end position="177"/>
    </location>
</feature>
<sequence length="177" mass="20148">MKTLILIFICCVAPLCYSQTDASNSSQAEELDLNELPEIVISKIGDDFSIYLPDKNPDLGVRNMQKYFVAYDLGKDYEGYDTYLVMMKNDKGTLTASYNEKGKLTRVVEKYENVKLPNEVIVAVTRNFPGWAIAEDKFHYSQTDGDITKKQYHVKIKKDNKFKKLVIDPNGEIISGL</sequence>
<dbReference type="EMBL" id="FQZH01000005">
    <property type="protein sequence ID" value="SHJ65631.1"/>
    <property type="molecule type" value="Genomic_DNA"/>
</dbReference>
<keyword evidence="3" id="KW-1185">Reference proteome</keyword>
<dbReference type="Gene3D" id="3.10.450.360">
    <property type="match status" value="1"/>
</dbReference>
<organism evidence="2 3">
    <name type="scientific">Flavobacterium haoranii</name>
    <dbReference type="NCBI Taxonomy" id="683124"/>
    <lineage>
        <taxon>Bacteria</taxon>
        <taxon>Pseudomonadati</taxon>
        <taxon>Bacteroidota</taxon>
        <taxon>Flavobacteriia</taxon>
        <taxon>Flavobacteriales</taxon>
        <taxon>Flavobacteriaceae</taxon>
        <taxon>Flavobacterium</taxon>
    </lineage>
</organism>
<protein>
    <recommendedName>
        <fullName evidence="4">Beta-lactamase-inhibitor-like, PepSY-like</fullName>
    </recommendedName>
</protein>
<evidence type="ECO:0000313" key="2">
    <source>
        <dbReference type="EMBL" id="SHJ65631.1"/>
    </source>
</evidence>
<evidence type="ECO:0000313" key="3">
    <source>
        <dbReference type="Proteomes" id="UP000184232"/>
    </source>
</evidence>
<dbReference type="Proteomes" id="UP000184232">
    <property type="component" value="Unassembled WGS sequence"/>
</dbReference>
<proteinExistence type="predicted"/>
<dbReference type="STRING" id="683124.SAMN05444337_2373"/>
<keyword evidence="1" id="KW-0732">Signal</keyword>
<name>A0A1M6L334_9FLAO</name>